<reference evidence="1" key="5">
    <citation type="submission" date="2024-05" db="EMBL/GenBank/DDBJ databases">
        <authorList>
            <person name="Sun Q."/>
            <person name="Zhou Y."/>
        </authorList>
    </citation>
    <scope>NUCLEOTIDE SEQUENCE</scope>
    <source>
        <strain evidence="1">CGMCC 1.12707</strain>
    </source>
</reference>
<dbReference type="RefSeq" id="WP_072933220.1">
    <property type="nucleotide sequence ID" value="NZ_FRBH01000010.1"/>
</dbReference>
<organism evidence="2 3">
    <name type="scientific">Chishuiella changwenlii</name>
    <dbReference type="NCBI Taxonomy" id="1434701"/>
    <lineage>
        <taxon>Bacteria</taxon>
        <taxon>Pseudomonadati</taxon>
        <taxon>Bacteroidota</taxon>
        <taxon>Flavobacteriia</taxon>
        <taxon>Flavobacteriales</taxon>
        <taxon>Weeksellaceae</taxon>
        <taxon>Chishuiella</taxon>
    </lineage>
</organism>
<reference evidence="4" key="4">
    <citation type="journal article" date="2019" name="Int. J. Syst. Evol. Microbiol.">
        <title>The Global Catalogue of Microorganisms (GCM) 10K type strain sequencing project: providing services to taxonomists for standard genome sequencing and annotation.</title>
        <authorList>
            <consortium name="The Broad Institute Genomics Platform"/>
            <consortium name="The Broad Institute Genome Sequencing Center for Infectious Disease"/>
            <person name="Wu L."/>
            <person name="Ma J."/>
        </authorList>
    </citation>
    <scope>NUCLEOTIDE SEQUENCE [LARGE SCALE GENOMIC DNA]</scope>
    <source>
        <strain evidence="4">CGMCC 1.12707</strain>
    </source>
</reference>
<evidence type="ECO:0000313" key="2">
    <source>
        <dbReference type="EMBL" id="SHL49318.1"/>
    </source>
</evidence>
<evidence type="ECO:0000313" key="1">
    <source>
        <dbReference type="EMBL" id="GGE95701.1"/>
    </source>
</evidence>
<name>A0A1M7B2R7_9FLAO</name>
<proteinExistence type="predicted"/>
<dbReference type="EMBL" id="FRBH01000010">
    <property type="protein sequence ID" value="SHL49318.1"/>
    <property type="molecule type" value="Genomic_DNA"/>
</dbReference>
<sequence length="137" mass="15977">MKNIYIFLLLIPTLTLAQDRYTFAIFPECPISEKNEEMKNCFITSLSEKLKSNLDPTILSLIKEKNIKQLIIYFNVEKDGKLSSFKTPSYSEVSIAKYFNERFVQYSEYLDNSEQHIIPAMFNEIPGKIELSAKLEF</sequence>
<evidence type="ECO:0000313" key="4">
    <source>
        <dbReference type="Proteomes" id="UP000650994"/>
    </source>
</evidence>
<reference evidence="1" key="1">
    <citation type="journal article" date="2014" name="Int. J. Syst. Evol. Microbiol.">
        <title>Complete genome of a new Firmicutes species belonging to the dominant human colonic microbiota ('Ruminococcus bicirculans') reveals two chromosomes and a selective capacity to utilize plant glucans.</title>
        <authorList>
            <consortium name="NISC Comparative Sequencing Program"/>
            <person name="Wegmann U."/>
            <person name="Louis P."/>
            <person name="Goesmann A."/>
            <person name="Henrissat B."/>
            <person name="Duncan S.H."/>
            <person name="Flint H.J."/>
        </authorList>
    </citation>
    <scope>NUCLEOTIDE SEQUENCE</scope>
    <source>
        <strain evidence="1">CGMCC 1.12707</strain>
    </source>
</reference>
<dbReference type="EMBL" id="BMFL01000007">
    <property type="protein sequence ID" value="GGE95701.1"/>
    <property type="molecule type" value="Genomic_DNA"/>
</dbReference>
<reference evidence="2" key="2">
    <citation type="submission" date="2016-11" db="EMBL/GenBank/DDBJ databases">
        <authorList>
            <person name="Jaros S."/>
            <person name="Januszkiewicz K."/>
            <person name="Wedrychowicz H."/>
        </authorList>
    </citation>
    <scope>NUCLEOTIDE SEQUENCE [LARGE SCALE GENOMIC DNA]</scope>
    <source>
        <strain evidence="2">DSM 27989</strain>
    </source>
</reference>
<evidence type="ECO:0008006" key="5">
    <source>
        <dbReference type="Google" id="ProtNLM"/>
    </source>
</evidence>
<gene>
    <name evidence="1" type="ORF">GCM10010984_11500</name>
    <name evidence="2" type="ORF">SAMN05443634_11027</name>
</gene>
<accession>A0A1M7B2R7</accession>
<evidence type="ECO:0000313" key="3">
    <source>
        <dbReference type="Proteomes" id="UP000184120"/>
    </source>
</evidence>
<dbReference type="Proteomes" id="UP000184120">
    <property type="component" value="Unassembled WGS sequence"/>
</dbReference>
<reference evidence="3" key="3">
    <citation type="submission" date="2016-11" db="EMBL/GenBank/DDBJ databases">
        <authorList>
            <person name="Varghese N."/>
            <person name="Submissions S."/>
        </authorList>
    </citation>
    <scope>NUCLEOTIDE SEQUENCE [LARGE SCALE GENOMIC DNA]</scope>
    <source>
        <strain evidence="3">DSM 27989</strain>
    </source>
</reference>
<dbReference type="AlphaFoldDB" id="A0A1M7B2R7"/>
<keyword evidence="4" id="KW-1185">Reference proteome</keyword>
<dbReference type="Proteomes" id="UP000650994">
    <property type="component" value="Unassembled WGS sequence"/>
</dbReference>
<protein>
    <recommendedName>
        <fullName evidence="5">TonB protein C-terminal</fullName>
    </recommendedName>
</protein>